<reference evidence="2 5" key="2">
    <citation type="submission" date="2023-11" db="EMBL/GenBank/DDBJ databases">
        <title>MicrobeMod: A computational toolkit for identifying prokaryotic methylation and restriction-modification with nanopore sequencing.</title>
        <authorList>
            <person name="Crits-Christoph A."/>
            <person name="Kang S.C."/>
            <person name="Lee H."/>
            <person name="Ostrov N."/>
        </authorList>
    </citation>
    <scope>NUCLEOTIDE SEQUENCE [LARGE SCALE GENOMIC DNA]</scope>
    <source>
        <strain evidence="2 5">ATCC BAA-571</strain>
    </source>
</reference>
<name>A0A1G7BM06_9GAMM</name>
<protein>
    <submittedName>
        <fullName evidence="3">Effector protein HopM1</fullName>
    </submittedName>
    <submittedName>
        <fullName evidence="2">Type III effector HopM1</fullName>
    </submittedName>
</protein>
<evidence type="ECO:0000313" key="2">
    <source>
        <dbReference type="EMBL" id="MDX5993110.1"/>
    </source>
</evidence>
<evidence type="ECO:0000256" key="1">
    <source>
        <dbReference type="SAM" id="MobiDB-lite"/>
    </source>
</evidence>
<feature type="region of interest" description="Disordered" evidence="1">
    <location>
        <begin position="1"/>
        <end position="59"/>
    </location>
</feature>
<dbReference type="EMBL" id="JAWXXP010000001">
    <property type="protein sequence ID" value="MDX5993110.1"/>
    <property type="molecule type" value="Genomic_DNA"/>
</dbReference>
<evidence type="ECO:0000313" key="4">
    <source>
        <dbReference type="Proteomes" id="UP000182413"/>
    </source>
</evidence>
<dbReference type="RefSeq" id="WP_238380560.1">
    <property type="nucleotide sequence ID" value="NZ_CBCSET010000003.1"/>
</dbReference>
<dbReference type="EMBL" id="FNAE01000002">
    <property type="protein sequence ID" value="SDE28134.1"/>
    <property type="molecule type" value="Genomic_DNA"/>
</dbReference>
<dbReference type="Proteomes" id="UP001278050">
    <property type="component" value="Unassembled WGS sequence"/>
</dbReference>
<evidence type="ECO:0000313" key="3">
    <source>
        <dbReference type="EMBL" id="SDE28134.1"/>
    </source>
</evidence>
<keyword evidence="5" id="KW-1185">Reference proteome</keyword>
<organism evidence="3 4">
    <name type="scientific">Ectopseudomonas alcaliphila</name>
    <dbReference type="NCBI Taxonomy" id="101564"/>
    <lineage>
        <taxon>Bacteria</taxon>
        <taxon>Pseudomonadati</taxon>
        <taxon>Pseudomonadota</taxon>
        <taxon>Gammaproteobacteria</taxon>
        <taxon>Pseudomonadales</taxon>
        <taxon>Pseudomonadaceae</taxon>
        <taxon>Ectopseudomonas</taxon>
    </lineage>
</organism>
<gene>
    <name evidence="3" type="ORF">SAMN05216575_102282</name>
    <name evidence="2" type="ORF">SIM71_13655</name>
</gene>
<reference evidence="3 4" key="1">
    <citation type="submission" date="2016-10" db="EMBL/GenBank/DDBJ databases">
        <authorList>
            <person name="de Groot N.N."/>
        </authorList>
    </citation>
    <scope>NUCLEOTIDE SEQUENCE [LARGE SCALE GENOMIC DNA]</scope>
    <source>
        <strain evidence="3 4">JCM 10630</strain>
    </source>
</reference>
<feature type="compositionally biased region" description="Low complexity" evidence="1">
    <location>
        <begin position="26"/>
        <end position="43"/>
    </location>
</feature>
<feature type="region of interest" description="Disordered" evidence="1">
    <location>
        <begin position="601"/>
        <end position="635"/>
    </location>
</feature>
<sequence length="743" mass="80128">MDRIHQPNPAVPNGVGHTPSSSLTGSPPAAAVSQSSVTVASEAPLQGRQAERAARPQSALERYESAFPGLRELRQKAQREAARQADTDRPAYHPLEAAKRRMLIEGELLRANPSLSLQQASEILNMGHVEQLASPIPYGDSLEKMATALDQLFAPGLQDELPSLVQLGAILDEGLGEISRHLEGQLGLYQQVLQHTALDDTERAQVKAGQQALQALAERWTEDIKGKVLGNALELAESRLQGLQRAQQQNPDQVELQTRQWQNIRDYLKSAQDEFDTQGEFGTALQHVRLDSQVEAMNASNQGLFSAMRSFMANGVPPGIASTLLYVMARAYVSPQLAGAEFVGRSLGSGMAIGAVHETLDNFAKPAAREVLASLGMTELREVDPSEVIPDPPRAVIVDGRYQERDAGQMAEAQAEVEQARKAFLNAQQDYKTGTLRGDAITLTSLPGAQAARELVNVLSTQNAASTGAMALAAFLGNAGMYGLQAMGQRQKTFSHEGHHLPTHVPKPAPQEALGQRLGNVFKDGLSTINPLDASVRQKYDSKGWSAALGMLGYNSLEGAIKPLDTSTTGGAASSVILTGLQTFLMQQVFYANKPAGDEAKAGGTGRFDNALNNIRDPDRETLPHGSRPGTTERGIENTYDRWRGVIQGPPQAATEITEAVTSTVVSGLGQLGRQVAEQASRQQQRLTSEVSTRVFSALSGGLEHVGRQVAEHAMRQRERFRAAEPQVDIEMGLQAPRDRDNV</sequence>
<evidence type="ECO:0000313" key="5">
    <source>
        <dbReference type="Proteomes" id="UP001278050"/>
    </source>
</evidence>
<accession>A0A1G7BM06</accession>
<dbReference type="Proteomes" id="UP000182413">
    <property type="component" value="Unassembled WGS sequence"/>
</dbReference>
<dbReference type="AlphaFoldDB" id="A0A1G7BM06"/>
<proteinExistence type="predicted"/>